<evidence type="ECO:0000313" key="7">
    <source>
        <dbReference type="Proteomes" id="UP001149009"/>
    </source>
</evidence>
<gene>
    <name evidence="6" type="ORF">NYR54_14645</name>
</gene>
<protein>
    <submittedName>
        <fullName evidence="6">SMC-Scp complex subunit ScpB</fullName>
    </submittedName>
</protein>
<keyword evidence="1" id="KW-0963">Cytoplasm</keyword>
<dbReference type="Proteomes" id="UP001149009">
    <property type="component" value="Unassembled WGS sequence"/>
</dbReference>
<dbReference type="Gene3D" id="1.10.10.10">
    <property type="entry name" value="Winged helix-like DNA-binding domain superfamily/Winged helix DNA-binding domain"/>
    <property type="match status" value="2"/>
</dbReference>
<dbReference type="InterPro" id="IPR036388">
    <property type="entry name" value="WH-like_DNA-bd_sf"/>
</dbReference>
<accession>A0A9X3B0J3</accession>
<evidence type="ECO:0000256" key="1">
    <source>
        <dbReference type="ARBA" id="ARBA00022490"/>
    </source>
</evidence>
<comment type="caution">
    <text evidence="6">The sequence shown here is derived from an EMBL/GenBank/DDBJ whole genome shotgun (WGS) entry which is preliminary data.</text>
</comment>
<feature type="region of interest" description="Disordered" evidence="5">
    <location>
        <begin position="205"/>
        <end position="225"/>
    </location>
</feature>
<dbReference type="GO" id="GO:0051304">
    <property type="term" value="P:chromosome separation"/>
    <property type="evidence" value="ECO:0007669"/>
    <property type="project" value="InterPro"/>
</dbReference>
<organism evidence="6 7">
    <name type="scientific">Chelativorans petroleitrophicus</name>
    <dbReference type="NCBI Taxonomy" id="2975484"/>
    <lineage>
        <taxon>Bacteria</taxon>
        <taxon>Pseudomonadati</taxon>
        <taxon>Pseudomonadota</taxon>
        <taxon>Alphaproteobacteria</taxon>
        <taxon>Hyphomicrobiales</taxon>
        <taxon>Phyllobacteriaceae</taxon>
        <taxon>Chelativorans</taxon>
    </lineage>
</organism>
<keyword evidence="4" id="KW-0131">Cell cycle</keyword>
<dbReference type="PANTHER" id="PTHR34298:SF2">
    <property type="entry name" value="SEGREGATION AND CONDENSATION PROTEIN B"/>
    <property type="match status" value="1"/>
</dbReference>
<dbReference type="SUPFAM" id="SSF46785">
    <property type="entry name" value="Winged helix' DNA-binding domain"/>
    <property type="match status" value="2"/>
</dbReference>
<dbReference type="InterPro" id="IPR036390">
    <property type="entry name" value="WH_DNA-bd_sf"/>
</dbReference>
<proteinExistence type="predicted"/>
<dbReference type="GO" id="GO:0051301">
    <property type="term" value="P:cell division"/>
    <property type="evidence" value="ECO:0007669"/>
    <property type="project" value="UniProtKB-KW"/>
</dbReference>
<dbReference type="AlphaFoldDB" id="A0A9X3B0J3"/>
<evidence type="ECO:0000313" key="6">
    <source>
        <dbReference type="EMBL" id="MCT8991519.1"/>
    </source>
</evidence>
<dbReference type="PANTHER" id="PTHR34298">
    <property type="entry name" value="SEGREGATION AND CONDENSATION PROTEIN B"/>
    <property type="match status" value="1"/>
</dbReference>
<reference evidence="6" key="1">
    <citation type="submission" date="2022-08" db="EMBL/GenBank/DDBJ databases">
        <title>Chelativorans sichuanense sp. nov., a paraffin oil-degrading bacterium isolated from a mixture of oil-based drill cuttings and paddy soil.</title>
        <authorList>
            <person name="Yu J."/>
            <person name="Liu H."/>
            <person name="Chen Q."/>
        </authorList>
    </citation>
    <scope>NUCLEOTIDE SEQUENCE</scope>
    <source>
        <strain evidence="6">SCAU 2101</strain>
    </source>
</reference>
<name>A0A9X3B0J3_9HYPH</name>
<feature type="compositionally biased region" description="Acidic residues" evidence="5">
    <location>
        <begin position="216"/>
        <end position="225"/>
    </location>
</feature>
<dbReference type="InterPro" id="IPR005234">
    <property type="entry name" value="ScpB_csome_segregation"/>
</dbReference>
<dbReference type="RefSeq" id="WP_261516446.1">
    <property type="nucleotide sequence ID" value="NZ_JAODNV010000016.1"/>
</dbReference>
<keyword evidence="2" id="KW-0132">Cell division</keyword>
<evidence type="ECO:0000256" key="3">
    <source>
        <dbReference type="ARBA" id="ARBA00022829"/>
    </source>
</evidence>
<evidence type="ECO:0000256" key="4">
    <source>
        <dbReference type="ARBA" id="ARBA00023306"/>
    </source>
</evidence>
<keyword evidence="7" id="KW-1185">Reference proteome</keyword>
<dbReference type="Pfam" id="PF04079">
    <property type="entry name" value="SMC_ScpB"/>
    <property type="match status" value="1"/>
</dbReference>
<dbReference type="PIRSF" id="PIRSF019345">
    <property type="entry name" value="ScpB"/>
    <property type="match status" value="1"/>
</dbReference>
<evidence type="ECO:0000256" key="5">
    <source>
        <dbReference type="SAM" id="MobiDB-lite"/>
    </source>
</evidence>
<sequence>MAKAARTLQNGAGEGGLFDRELDHLPPEARWREWMMRVEAVIFASAEPVTREMLAPLVGRDCSIDLLIEDIVNELAGRPYEIVAVAGGWQFRTRPRMAGVLKAAFGGSTMAADITEGEMLVLATIAYHQPVTRAGLSDILGREVSRDTIGQLRRLDLIASGPRSPQPGAPYTYVTTRKFLEHFGLDSLRDLPDLEALEDAGLVSQSAAGAHTTPANDEDSTDPWS</sequence>
<keyword evidence="3" id="KW-0159">Chromosome partition</keyword>
<evidence type="ECO:0000256" key="2">
    <source>
        <dbReference type="ARBA" id="ARBA00022618"/>
    </source>
</evidence>
<dbReference type="EMBL" id="JAODNV010000016">
    <property type="protein sequence ID" value="MCT8991519.1"/>
    <property type="molecule type" value="Genomic_DNA"/>
</dbReference>